<dbReference type="eggNOG" id="ENOG503348Z">
    <property type="taxonomic scope" value="Bacteria"/>
</dbReference>
<dbReference type="Proteomes" id="UP000001868">
    <property type="component" value="Chromosome"/>
</dbReference>
<dbReference type="AlphaFoldDB" id="B4RC15"/>
<evidence type="ECO:0000313" key="2">
    <source>
        <dbReference type="EMBL" id="ACG79808.1"/>
    </source>
</evidence>
<reference evidence="2 3" key="1">
    <citation type="journal article" date="2008" name="BMC Genomics">
        <title>Complete genome of Phenylobacterium zucineum - a novel facultative intracellular bacterium isolated from human erythroleukemia cell line K562.</title>
        <authorList>
            <person name="Luo Y."/>
            <person name="Xu X."/>
            <person name="Ding Z."/>
            <person name="Liu Z."/>
            <person name="Zhang B."/>
            <person name="Yan Z."/>
            <person name="Sun J."/>
            <person name="Hu S."/>
            <person name="Hu X."/>
        </authorList>
    </citation>
    <scope>NUCLEOTIDE SEQUENCE [LARGE SCALE GENOMIC DNA]</scope>
    <source>
        <strain evidence="2 3">HLK1</strain>
    </source>
</reference>
<keyword evidence="1" id="KW-0732">Signal</keyword>
<evidence type="ECO:0008006" key="4">
    <source>
        <dbReference type="Google" id="ProtNLM"/>
    </source>
</evidence>
<evidence type="ECO:0000256" key="1">
    <source>
        <dbReference type="SAM" id="SignalP"/>
    </source>
</evidence>
<proteinExistence type="predicted"/>
<feature type="signal peptide" evidence="1">
    <location>
        <begin position="1"/>
        <end position="23"/>
    </location>
</feature>
<evidence type="ECO:0000313" key="3">
    <source>
        <dbReference type="Proteomes" id="UP000001868"/>
    </source>
</evidence>
<dbReference type="STRING" id="450851.PHZ_c3399"/>
<protein>
    <recommendedName>
        <fullName evidence="4">DUF4154 domain-containing protein</fullName>
    </recommendedName>
</protein>
<dbReference type="EMBL" id="CP000747">
    <property type="protein sequence ID" value="ACG79808.1"/>
    <property type="molecule type" value="Genomic_DNA"/>
</dbReference>
<feature type="chain" id="PRO_5002825325" description="DUF4154 domain-containing protein" evidence="1">
    <location>
        <begin position="24"/>
        <end position="180"/>
    </location>
</feature>
<keyword evidence="3" id="KW-1185">Reference proteome</keyword>
<accession>B4RC15</accession>
<gene>
    <name evidence="2" type="ordered locus">PHZ_c3399</name>
</gene>
<sequence length="180" mass="17743">MRRNHINTYTSCALLVAATGVLAAPGAAFADPAKDLQVAGRALTFLENGPTGRATLGVVFDPSKPASVAEKDAVMAAIGGGYSAGTVTLVGKPVEAGGVAGASGVNALYVTKGVNYAAVGAAAKAKKLVTIGSDPACVGSGACVMGVTTTPKVEITVNRSAAASVGAAFKAAFRMMIKEI</sequence>
<organism evidence="2 3">
    <name type="scientific">Phenylobacterium zucineum (strain HLK1)</name>
    <dbReference type="NCBI Taxonomy" id="450851"/>
    <lineage>
        <taxon>Bacteria</taxon>
        <taxon>Pseudomonadati</taxon>
        <taxon>Pseudomonadota</taxon>
        <taxon>Alphaproteobacteria</taxon>
        <taxon>Caulobacterales</taxon>
        <taxon>Caulobacteraceae</taxon>
        <taxon>Phenylobacterium</taxon>
    </lineage>
</organism>
<dbReference type="KEGG" id="pzu:PHZ_c3399"/>
<name>B4RC15_PHEZH</name>
<dbReference type="HOGENOM" id="CLU_129880_0_0_5"/>